<feature type="compositionally biased region" description="Polar residues" evidence="1">
    <location>
        <begin position="114"/>
        <end position="142"/>
    </location>
</feature>
<reference evidence="2" key="1">
    <citation type="submission" date="2020-10" db="EMBL/GenBank/DDBJ databases">
        <title>Chromosome-scale genome assembly of the Allis shad, Alosa alosa.</title>
        <authorList>
            <person name="Margot Z."/>
            <person name="Christophe K."/>
            <person name="Cabau C."/>
            <person name="Louis A."/>
            <person name="Berthelot C."/>
            <person name="Parey E."/>
            <person name="Roest Crollius H."/>
            <person name="Montfort J."/>
            <person name="Robinson-Rechavi M."/>
            <person name="Bucao C."/>
            <person name="Bouchez O."/>
            <person name="Gislard M."/>
            <person name="Lluch J."/>
            <person name="Milhes M."/>
            <person name="Lampietro C."/>
            <person name="Lopez Roques C."/>
            <person name="Donnadieu C."/>
            <person name="Braasch I."/>
            <person name="Desvignes T."/>
            <person name="Postlethwait J."/>
            <person name="Bobe J."/>
            <person name="Guiguen Y."/>
        </authorList>
    </citation>
    <scope>NUCLEOTIDE SEQUENCE</scope>
    <source>
        <strain evidence="2">M-15738</strain>
        <tissue evidence="2">Blood</tissue>
    </source>
</reference>
<organism evidence="2 3">
    <name type="scientific">Alosa alosa</name>
    <name type="common">allis shad</name>
    <dbReference type="NCBI Taxonomy" id="278164"/>
    <lineage>
        <taxon>Eukaryota</taxon>
        <taxon>Metazoa</taxon>
        <taxon>Chordata</taxon>
        <taxon>Craniata</taxon>
        <taxon>Vertebrata</taxon>
        <taxon>Euteleostomi</taxon>
        <taxon>Actinopterygii</taxon>
        <taxon>Neopterygii</taxon>
        <taxon>Teleostei</taxon>
        <taxon>Clupei</taxon>
        <taxon>Clupeiformes</taxon>
        <taxon>Clupeoidei</taxon>
        <taxon>Clupeidae</taxon>
        <taxon>Alosa</taxon>
    </lineage>
</organism>
<evidence type="ECO:0000313" key="3">
    <source>
        <dbReference type="Proteomes" id="UP000823561"/>
    </source>
</evidence>
<keyword evidence="3" id="KW-1185">Reference proteome</keyword>
<dbReference type="EMBL" id="JADWDJ010000014">
    <property type="protein sequence ID" value="KAG5270205.1"/>
    <property type="molecule type" value="Genomic_DNA"/>
</dbReference>
<sequence>MSSAADFILRRSKSVFYKEFNTPSVLQRWQFVPNNGTMIINPAERRDTGTYRVEITDKDGKSVGYYTVQLTIEAPVSDVDLSITCSAYGERRAMCSSNGDSPQYSWSPDGRPLNETSTSAETPESDLTNSTSAETPESSPGCSTDLLE</sequence>
<feature type="region of interest" description="Disordered" evidence="1">
    <location>
        <begin position="93"/>
        <end position="148"/>
    </location>
</feature>
<dbReference type="AlphaFoldDB" id="A0AAV6G5V9"/>
<accession>A0AAV6G5V9</accession>
<gene>
    <name evidence="2" type="ORF">AALO_G00189960</name>
</gene>
<dbReference type="Gene3D" id="2.60.40.10">
    <property type="entry name" value="Immunoglobulins"/>
    <property type="match status" value="1"/>
</dbReference>
<protein>
    <recommendedName>
        <fullName evidence="4">Ig-like domain-containing protein</fullName>
    </recommendedName>
</protein>
<dbReference type="InterPro" id="IPR036179">
    <property type="entry name" value="Ig-like_dom_sf"/>
</dbReference>
<dbReference type="Proteomes" id="UP000823561">
    <property type="component" value="Chromosome 14"/>
</dbReference>
<evidence type="ECO:0000256" key="1">
    <source>
        <dbReference type="SAM" id="MobiDB-lite"/>
    </source>
</evidence>
<dbReference type="SUPFAM" id="SSF48726">
    <property type="entry name" value="Immunoglobulin"/>
    <property type="match status" value="1"/>
</dbReference>
<evidence type="ECO:0008006" key="4">
    <source>
        <dbReference type="Google" id="ProtNLM"/>
    </source>
</evidence>
<name>A0AAV6G5V9_9TELE</name>
<proteinExistence type="predicted"/>
<evidence type="ECO:0000313" key="2">
    <source>
        <dbReference type="EMBL" id="KAG5270205.1"/>
    </source>
</evidence>
<feature type="compositionally biased region" description="Polar residues" evidence="1">
    <location>
        <begin position="95"/>
        <end position="106"/>
    </location>
</feature>
<comment type="caution">
    <text evidence="2">The sequence shown here is derived from an EMBL/GenBank/DDBJ whole genome shotgun (WGS) entry which is preliminary data.</text>
</comment>
<dbReference type="InterPro" id="IPR013783">
    <property type="entry name" value="Ig-like_fold"/>
</dbReference>